<dbReference type="Pfam" id="PF07724">
    <property type="entry name" value="AAA_2"/>
    <property type="match status" value="1"/>
</dbReference>
<comment type="catalytic activity">
    <reaction evidence="15">
        <text>L-threonine + hydrogencarbonate + ATP = L-threonylcarbamoyladenylate + diphosphate + H2O</text>
        <dbReference type="Rhea" id="RHEA:36407"/>
        <dbReference type="ChEBI" id="CHEBI:15377"/>
        <dbReference type="ChEBI" id="CHEBI:17544"/>
        <dbReference type="ChEBI" id="CHEBI:30616"/>
        <dbReference type="ChEBI" id="CHEBI:33019"/>
        <dbReference type="ChEBI" id="CHEBI:57926"/>
        <dbReference type="ChEBI" id="CHEBI:73682"/>
        <dbReference type="EC" id="2.7.7.87"/>
    </reaction>
</comment>
<evidence type="ECO:0000259" key="21">
    <source>
        <dbReference type="PROSITE" id="PS51903"/>
    </source>
</evidence>
<dbReference type="FunFam" id="3.90.870.10:FF:000008">
    <property type="entry name" value="Threonylcarbamoyl-AMP synthase"/>
    <property type="match status" value="1"/>
</dbReference>
<dbReference type="EMBL" id="CAJVQA010003726">
    <property type="protein sequence ID" value="CAG8581926.1"/>
    <property type="molecule type" value="Genomic_DNA"/>
</dbReference>
<evidence type="ECO:0000256" key="3">
    <source>
        <dbReference type="ARBA" id="ARBA00008675"/>
    </source>
</evidence>
<dbReference type="InterPro" id="IPR017730">
    <property type="entry name" value="Chaperonin_ClpB"/>
</dbReference>
<evidence type="ECO:0000256" key="18">
    <source>
        <dbReference type="RuleBase" id="RU004432"/>
    </source>
</evidence>
<evidence type="ECO:0000256" key="15">
    <source>
        <dbReference type="ARBA" id="ARBA00048366"/>
    </source>
</evidence>
<dbReference type="SUPFAM" id="SSF52540">
    <property type="entry name" value="P-loop containing nucleoside triphosphate hydrolases"/>
    <property type="match status" value="2"/>
</dbReference>
<dbReference type="Gene3D" id="3.40.50.11030">
    <property type="entry name" value="Threonylcarbamoyl-AMP synthase, C-terminal domain"/>
    <property type="match status" value="1"/>
</dbReference>
<keyword evidence="23" id="KW-1185">Reference proteome</keyword>
<keyword evidence="8" id="KW-0819">tRNA processing</keyword>
<dbReference type="FunFam" id="3.40.50.300:FF:000010">
    <property type="entry name" value="Chaperone clpB 1, putative"/>
    <property type="match status" value="1"/>
</dbReference>
<dbReference type="SMART" id="SM00382">
    <property type="entry name" value="AAA"/>
    <property type="match status" value="2"/>
</dbReference>
<dbReference type="InterPro" id="IPR003593">
    <property type="entry name" value="AAA+_ATPase"/>
</dbReference>
<dbReference type="AlphaFoldDB" id="A0A9N9C055"/>
<keyword evidence="12 18" id="KW-0067">ATP-binding</keyword>
<dbReference type="PRINTS" id="PR00300">
    <property type="entry name" value="CLPPROTEASEA"/>
</dbReference>
<evidence type="ECO:0000256" key="17">
    <source>
        <dbReference type="PROSITE-ProRule" id="PRU01251"/>
    </source>
</evidence>
<dbReference type="FunFam" id="3.40.50.300:FF:000120">
    <property type="entry name" value="ATP-dependent chaperone ClpB"/>
    <property type="match status" value="1"/>
</dbReference>
<proteinExistence type="inferred from homology"/>
<dbReference type="GO" id="GO:0002949">
    <property type="term" value="P:tRNA threonylcarbamoyladenosine modification"/>
    <property type="evidence" value="ECO:0007669"/>
    <property type="project" value="UniProtKB-ARBA"/>
</dbReference>
<evidence type="ECO:0000256" key="16">
    <source>
        <dbReference type="ARBA" id="ARBA00056339"/>
    </source>
</evidence>
<dbReference type="CDD" id="cd19499">
    <property type="entry name" value="RecA-like_ClpB_Hsp104-like"/>
    <property type="match status" value="1"/>
</dbReference>
<dbReference type="SMART" id="SM01086">
    <property type="entry name" value="ClpB_D2-small"/>
    <property type="match status" value="1"/>
</dbReference>
<evidence type="ECO:0000313" key="22">
    <source>
        <dbReference type="EMBL" id="CAG8581926.1"/>
    </source>
</evidence>
<reference evidence="22" key="1">
    <citation type="submission" date="2021-06" db="EMBL/GenBank/DDBJ databases">
        <authorList>
            <person name="Kallberg Y."/>
            <person name="Tangrot J."/>
            <person name="Rosling A."/>
        </authorList>
    </citation>
    <scope>NUCLEOTIDE SEQUENCE</scope>
    <source>
        <strain evidence="22">FL966</strain>
    </source>
</reference>
<organism evidence="22 23">
    <name type="scientific">Cetraspora pellucida</name>
    <dbReference type="NCBI Taxonomy" id="1433469"/>
    <lineage>
        <taxon>Eukaryota</taxon>
        <taxon>Fungi</taxon>
        <taxon>Fungi incertae sedis</taxon>
        <taxon>Mucoromycota</taxon>
        <taxon>Glomeromycotina</taxon>
        <taxon>Glomeromycetes</taxon>
        <taxon>Diversisporales</taxon>
        <taxon>Gigasporaceae</taxon>
        <taxon>Cetraspora</taxon>
    </lineage>
</organism>
<dbReference type="Pfam" id="PF03481">
    <property type="entry name" value="Sua5_C"/>
    <property type="match status" value="1"/>
</dbReference>
<dbReference type="OrthoDB" id="47330at2759"/>
<dbReference type="GO" id="GO:0051082">
    <property type="term" value="F:unfolded protein binding"/>
    <property type="evidence" value="ECO:0007669"/>
    <property type="project" value="TreeGrafter"/>
</dbReference>
<dbReference type="Pfam" id="PF01300">
    <property type="entry name" value="Sua5_yciO_yrdC"/>
    <property type="match status" value="1"/>
</dbReference>
<dbReference type="InterPro" id="IPR003959">
    <property type="entry name" value="ATPase_AAA_core"/>
</dbReference>
<evidence type="ECO:0000256" key="13">
    <source>
        <dbReference type="ARBA" id="ARBA00023186"/>
    </source>
</evidence>
<dbReference type="InterPro" id="IPR041546">
    <property type="entry name" value="ClpA/ClpB_AAA_lid"/>
</dbReference>
<dbReference type="GO" id="GO:0005829">
    <property type="term" value="C:cytosol"/>
    <property type="evidence" value="ECO:0007669"/>
    <property type="project" value="TreeGrafter"/>
</dbReference>
<comment type="caution">
    <text evidence="22">The sequence shown here is derived from an EMBL/GenBank/DDBJ whole genome shotgun (WGS) entry which is preliminary data.</text>
</comment>
<dbReference type="InterPro" id="IPR017945">
    <property type="entry name" value="DHBP_synth_RibB-like_a/b_dom"/>
</dbReference>
<evidence type="ECO:0000256" key="6">
    <source>
        <dbReference type="ARBA" id="ARBA00022490"/>
    </source>
</evidence>
<name>A0A9N9C055_9GLOM</name>
<dbReference type="InterPro" id="IPR006070">
    <property type="entry name" value="Sua5-like_dom"/>
</dbReference>
<gene>
    <name evidence="22" type="ORF">CPELLU_LOCUS6130</name>
</gene>
<dbReference type="Pfam" id="PF10431">
    <property type="entry name" value="ClpB_D2-small"/>
    <property type="match status" value="1"/>
</dbReference>
<dbReference type="PROSITE" id="PS51903">
    <property type="entry name" value="CLP_R"/>
    <property type="match status" value="1"/>
</dbReference>
<dbReference type="InterPro" id="IPR004176">
    <property type="entry name" value="Clp_R_N"/>
</dbReference>
<evidence type="ECO:0000256" key="9">
    <source>
        <dbReference type="ARBA" id="ARBA00022695"/>
    </source>
</evidence>
<comment type="similarity">
    <text evidence="2">Belongs to the SUA5 family.</text>
</comment>
<dbReference type="GO" id="GO:0005524">
    <property type="term" value="F:ATP binding"/>
    <property type="evidence" value="ECO:0007669"/>
    <property type="project" value="UniProtKB-KW"/>
</dbReference>
<evidence type="ECO:0000256" key="10">
    <source>
        <dbReference type="ARBA" id="ARBA00022737"/>
    </source>
</evidence>
<dbReference type="InterPro" id="IPR028299">
    <property type="entry name" value="ClpA/B_CS2"/>
</dbReference>
<dbReference type="InterPro" id="IPR050130">
    <property type="entry name" value="ClpA_ClpB"/>
</dbReference>
<accession>A0A9N9C055</accession>
<evidence type="ECO:0000256" key="1">
    <source>
        <dbReference type="ARBA" id="ARBA00004496"/>
    </source>
</evidence>
<evidence type="ECO:0000256" key="5">
    <source>
        <dbReference type="ARBA" id="ARBA00015492"/>
    </source>
</evidence>
<dbReference type="Pfam" id="PF00004">
    <property type="entry name" value="AAA"/>
    <property type="match status" value="1"/>
</dbReference>
<dbReference type="PROSITE" id="PS51163">
    <property type="entry name" value="YRDC"/>
    <property type="match status" value="1"/>
</dbReference>
<evidence type="ECO:0000256" key="19">
    <source>
        <dbReference type="SAM" id="Coils"/>
    </source>
</evidence>
<dbReference type="PROSITE" id="PS00870">
    <property type="entry name" value="CLPAB_1"/>
    <property type="match status" value="1"/>
</dbReference>
<dbReference type="Pfam" id="PF17871">
    <property type="entry name" value="AAA_lid_9"/>
    <property type="match status" value="1"/>
</dbReference>
<evidence type="ECO:0000256" key="4">
    <source>
        <dbReference type="ARBA" id="ARBA00012584"/>
    </source>
</evidence>
<keyword evidence="7" id="KW-0808">Transferase</keyword>
<comment type="subcellular location">
    <subcellularLocation>
        <location evidence="1">Cytoplasm</location>
    </subcellularLocation>
</comment>
<dbReference type="InterPro" id="IPR036628">
    <property type="entry name" value="Clp_N_dom_sf"/>
</dbReference>
<evidence type="ECO:0000256" key="14">
    <source>
        <dbReference type="ARBA" id="ARBA00029774"/>
    </source>
</evidence>
<dbReference type="InterPro" id="IPR018368">
    <property type="entry name" value="ClpA/B_CS1"/>
</dbReference>
<dbReference type="SUPFAM" id="SSF55821">
    <property type="entry name" value="YrdC/RibB"/>
    <property type="match status" value="1"/>
</dbReference>
<dbReference type="EC" id="2.7.7.87" evidence="4"/>
<sequence length="1264" mass="141137">MNNYNFTDKTEKVIANAIQTARDYAHVQVVPAHLACALFDDSDGESLIKNIINKAGGDATIAERHFKKILARLPTQDPAPTDLSLSPQANKVIRAAHDIQQRQKDSYISQDHLILALTEDTQSLQTFKEAGIDKKSLERAINQVRGNRRVESKSGDENYEALSKYAVDLIALAKDGKLDPVIGRDDEIRRVIRVLARRTKNNPVLIGEPGVGKTAIVEGLAQRIVRKDVPRSLNARLFSLDMGALVAGAKYRGEFEERLKAVLKEVKESEEGIILFIDEIHLVLGAGKAEGSMDAANLLKPMLARGELRCIGATTLDEYRKHVEKDAAFERRFQQVLVGEPSVIDTISILRGLKDRYETHHGVKITDAALVAAAQLSARYITNRFLPDKAIDLMDEACANTRVQLDSRPEVIDQLERRHLQLEVEAAALAKEKDEPSHQRLKKVKEEMADIQEQLRPLKAKYDHDKSRLDELRALKQKLDELKNKADYAEMRGDIEQAADLRYYAIPEVEQRIATLQSQKTKDDTTNLLTEVVGPEQITDVVSRWTGIPVSRLSKSQAERLLSLAESLHKRVVGQDEAVQAVANAVLRSRAGLARENQPLGSFLFLGPTGVGKTELSKALAQELFDDEKYIIRIDMSEYMESHSVARLIGAPPGYVGHDEGGQLTEAVRRRPYSVILFDEVEKAHVQVLNILLQVLDDGRLTDGQGKHVDFSNTVIILTSNLGYFHLQGLTTDTITNSIREAVMSDVKRHFRPEFLNRLDDIIVFTPLGRKHIRKIVEVQLNGLNARLQERRISLNIDNNAKEWLAANGYDPVYGARPLNRLIKHKILNPLSRLLIDGGVRNGETAYVTTTDDGADIMLRRNHGVGSYDNEIEMAIDQNEEEDNHPQFTTTDPNAKELLGNAKKLLSENQVIAIPTETVYGLASNALCSEAIQKIYFVKNRPLDNPLIVHISSLKMLKEYLLPDQTEIPKIYESVIKKFWPGPLTILLPKPESIPLEVTCNQPTVAVRFPSHPIARALISTCGFPLAAPSANASGKPSPTLASHVWTDLNNKIPLIIDGGQCNFGVESTVLDAISSKDPIILRPGGVTFEALVQIPGFENLRVYSKDFIDKKLEMAPTTPGMKYRHYSPNAKVVLIDLDGDRIKAKTILKREVRRIKNDGAKKIGILVFTDNINIQNDVQESKLDLNTNTLINDFDLPNNNNTIEYSLGSSIHPEQVAKELFKGLRFLDERKVDYIIVEGIPEMNEGLAVMNRLRKAASTILKE</sequence>
<comment type="similarity">
    <text evidence="3 18">Belongs to the ClpA/ClpB family.</text>
</comment>
<feature type="domain" description="YrdC-like" evidence="20">
    <location>
        <begin position="896"/>
        <end position="1087"/>
    </location>
</feature>
<dbReference type="GO" id="GO:0061710">
    <property type="term" value="F:L-threonylcarbamoyladenylate synthase"/>
    <property type="evidence" value="ECO:0007669"/>
    <property type="project" value="UniProtKB-EC"/>
</dbReference>
<keyword evidence="13 18" id="KW-0143">Chaperone</keyword>
<dbReference type="GO" id="GO:0003725">
    <property type="term" value="F:double-stranded RNA binding"/>
    <property type="evidence" value="ECO:0007669"/>
    <property type="project" value="InterPro"/>
</dbReference>
<dbReference type="InterPro" id="IPR038385">
    <property type="entry name" value="Sua5/YwlC_C"/>
</dbReference>
<dbReference type="Gene3D" id="3.90.870.10">
    <property type="entry name" value="DHBP synthase"/>
    <property type="match status" value="1"/>
</dbReference>
<dbReference type="NCBIfam" id="TIGR03346">
    <property type="entry name" value="chaperone_ClpB"/>
    <property type="match status" value="1"/>
</dbReference>
<dbReference type="SUPFAM" id="SSF81923">
    <property type="entry name" value="Double Clp-N motif"/>
    <property type="match status" value="1"/>
</dbReference>
<feature type="domain" description="Clp R" evidence="21">
    <location>
        <begin position="1"/>
        <end position="147"/>
    </location>
</feature>
<evidence type="ECO:0000259" key="20">
    <source>
        <dbReference type="PROSITE" id="PS51163"/>
    </source>
</evidence>
<dbReference type="Pfam" id="PF02861">
    <property type="entry name" value="Clp_N"/>
    <property type="match status" value="1"/>
</dbReference>
<keyword evidence="9" id="KW-0548">Nucleotidyltransferase</keyword>
<dbReference type="PANTHER" id="PTHR11638">
    <property type="entry name" value="ATP-DEPENDENT CLP PROTEASE"/>
    <property type="match status" value="1"/>
</dbReference>
<evidence type="ECO:0000256" key="12">
    <source>
        <dbReference type="ARBA" id="ARBA00022840"/>
    </source>
</evidence>
<dbReference type="Gene3D" id="3.40.50.300">
    <property type="entry name" value="P-loop containing nucleotide triphosphate hydrolases"/>
    <property type="match status" value="3"/>
</dbReference>
<feature type="coiled-coil region" evidence="19">
    <location>
        <begin position="412"/>
        <end position="492"/>
    </location>
</feature>
<comment type="function">
    <text evidence="16">Required for the formation of a threonylcarbamoyl group on adenosine at position 37 (t(6)A37) in tRNAs that read codons beginning with adenine. Likely catalyzes the conversion of L-threonine, HCO(3)(-)/CO(2) and ATP to give threonylcarbamoyl-AMP (TC-AMP) as the acyladenylate intermediate, with the release of diphosphate. Required for normal translation, by ensuring translation fidelity at the level of codon recognition, appropriate translation initiation selection and maintenance of reading frame. Also involved in telomere replication. Binds to single-stranded telomeric (ssTG) DNA and positively regulates telomere length.</text>
</comment>
<dbReference type="InterPro" id="IPR005145">
    <property type="entry name" value="Sua5_C"/>
</dbReference>
<dbReference type="Gene3D" id="1.10.8.60">
    <property type="match status" value="1"/>
</dbReference>
<evidence type="ECO:0000256" key="7">
    <source>
        <dbReference type="ARBA" id="ARBA00022679"/>
    </source>
</evidence>
<evidence type="ECO:0000256" key="2">
    <source>
        <dbReference type="ARBA" id="ARBA00007663"/>
    </source>
</evidence>
<dbReference type="InterPro" id="IPR027417">
    <property type="entry name" value="P-loop_NTPase"/>
</dbReference>
<dbReference type="GO" id="GO:0042026">
    <property type="term" value="P:protein refolding"/>
    <property type="evidence" value="ECO:0007669"/>
    <property type="project" value="InterPro"/>
</dbReference>
<dbReference type="GO" id="GO:0043335">
    <property type="term" value="P:protein unfolding"/>
    <property type="evidence" value="ECO:0007669"/>
    <property type="project" value="TreeGrafter"/>
</dbReference>
<dbReference type="GO" id="GO:0051087">
    <property type="term" value="F:protein-folding chaperone binding"/>
    <property type="evidence" value="ECO:0007669"/>
    <property type="project" value="TreeGrafter"/>
</dbReference>
<dbReference type="GO" id="GO:0016887">
    <property type="term" value="F:ATP hydrolysis activity"/>
    <property type="evidence" value="ECO:0007669"/>
    <property type="project" value="InterPro"/>
</dbReference>
<evidence type="ECO:0000256" key="11">
    <source>
        <dbReference type="ARBA" id="ARBA00022741"/>
    </source>
</evidence>
<keyword evidence="19" id="KW-0175">Coiled coil</keyword>
<keyword evidence="11 18" id="KW-0547">Nucleotide-binding</keyword>
<keyword evidence="6" id="KW-0963">Cytoplasm</keyword>
<dbReference type="InterPro" id="IPR001270">
    <property type="entry name" value="ClpA/B"/>
</dbReference>
<dbReference type="PANTHER" id="PTHR11638:SF18">
    <property type="entry name" value="HEAT SHOCK PROTEIN 104"/>
    <property type="match status" value="1"/>
</dbReference>
<evidence type="ECO:0000313" key="23">
    <source>
        <dbReference type="Proteomes" id="UP000789759"/>
    </source>
</evidence>
<dbReference type="Proteomes" id="UP000789759">
    <property type="component" value="Unassembled WGS sequence"/>
</dbReference>
<protein>
    <recommendedName>
        <fullName evidence="5">Threonylcarbamoyl-AMP synthase</fullName>
        <ecNumber evidence="4">2.7.7.87</ecNumber>
    </recommendedName>
    <alternativeName>
        <fullName evidence="14">L-threonylcarbamoyladenylate synthase</fullName>
    </alternativeName>
</protein>
<dbReference type="InterPro" id="IPR019489">
    <property type="entry name" value="Clp_ATPase_C"/>
</dbReference>
<dbReference type="GO" id="GO:0070370">
    <property type="term" value="P:cellular heat acclimation"/>
    <property type="evidence" value="ECO:0007669"/>
    <property type="project" value="TreeGrafter"/>
</dbReference>
<dbReference type="FunFam" id="3.40.50.300:FF:000025">
    <property type="entry name" value="ATP-dependent Clp protease subunit"/>
    <property type="match status" value="1"/>
</dbReference>
<evidence type="ECO:0000256" key="8">
    <source>
        <dbReference type="ARBA" id="ARBA00022694"/>
    </source>
</evidence>
<dbReference type="NCBIfam" id="TIGR00057">
    <property type="entry name" value="L-threonylcarbamoyladenylate synthase"/>
    <property type="match status" value="1"/>
</dbReference>
<keyword evidence="10 17" id="KW-0677">Repeat</keyword>
<dbReference type="Gene3D" id="1.10.1780.10">
    <property type="entry name" value="Clp, N-terminal domain"/>
    <property type="match status" value="1"/>
</dbReference>
<dbReference type="PROSITE" id="PS00871">
    <property type="entry name" value="CLPAB_2"/>
    <property type="match status" value="1"/>
</dbReference>
<dbReference type="CDD" id="cd00009">
    <property type="entry name" value="AAA"/>
    <property type="match status" value="1"/>
</dbReference>